<evidence type="ECO:0000259" key="1">
    <source>
        <dbReference type="Pfam" id="PF06985"/>
    </source>
</evidence>
<comment type="caution">
    <text evidence="2">The sequence shown here is derived from an EMBL/GenBank/DDBJ whole genome shotgun (WGS) entry which is preliminary data.</text>
</comment>
<dbReference type="Proteomes" id="UP000298493">
    <property type="component" value="Unassembled WGS sequence"/>
</dbReference>
<dbReference type="InterPro" id="IPR052895">
    <property type="entry name" value="HetReg/Transcr_Mod"/>
</dbReference>
<dbReference type="PANTHER" id="PTHR24148:SF64">
    <property type="entry name" value="HETEROKARYON INCOMPATIBILITY DOMAIN-CONTAINING PROTEIN"/>
    <property type="match status" value="1"/>
</dbReference>
<dbReference type="AlphaFoldDB" id="A0A4Z1P2D3"/>
<dbReference type="PANTHER" id="PTHR24148">
    <property type="entry name" value="ANKYRIN REPEAT DOMAIN-CONTAINING PROTEIN 39 HOMOLOG-RELATED"/>
    <property type="match status" value="1"/>
</dbReference>
<sequence length="459" mass="51369">MLLQLLSATASTVDDRKLQIGERNYILIDEEIVVSSPAPYTAVSYAWGSGRKPDPLHDGHNISDRTIAVLTACAQHRPIQTRFWVDAFCVHLPEGSEAQNRDLESMGFIYNAAAEVIVVLSPGAQAVLREIVISDGLEWKGLSDPSLLKLEDEDWISRAWTYQELVNQNLIFFTCEDAEDVLVDGSQFLNALGYSLSLLRNRGSDLSNSPRLNAFEDAIQNWRISGYCGRSALQVMANMDNRVAGRPEDHFYAMIGALTTKPKSELKQTEASEAFMVACEAKNDYSFIYSAAPRSTIDGRKWRPKASLDIRAILPWSCSGEGQPGRFENDTLILEKMAIFQPNPLDLIGTDFLNQWLTTIGFIKKKKQKRELADASLRYLISIGFRSCDQCVYLSCGLFFPYESVPSEVVCSIAISTTVFWVFGAPGIAYYEEEDKRRYIPGVFVGDTRTSALVDIHLY</sequence>
<feature type="domain" description="Heterokaryon incompatibility" evidence="1">
    <location>
        <begin position="40"/>
        <end position="164"/>
    </location>
</feature>
<evidence type="ECO:0000313" key="3">
    <source>
        <dbReference type="Proteomes" id="UP000298493"/>
    </source>
</evidence>
<dbReference type="EMBL" id="SNSC02000009">
    <property type="protein sequence ID" value="TID21553.1"/>
    <property type="molecule type" value="Genomic_DNA"/>
</dbReference>
<dbReference type="STRING" id="86259.A0A4Z1P2D3"/>
<organism evidence="2 3">
    <name type="scientific">Venturia nashicola</name>
    <dbReference type="NCBI Taxonomy" id="86259"/>
    <lineage>
        <taxon>Eukaryota</taxon>
        <taxon>Fungi</taxon>
        <taxon>Dikarya</taxon>
        <taxon>Ascomycota</taxon>
        <taxon>Pezizomycotina</taxon>
        <taxon>Dothideomycetes</taxon>
        <taxon>Pleosporomycetidae</taxon>
        <taxon>Venturiales</taxon>
        <taxon>Venturiaceae</taxon>
        <taxon>Venturia</taxon>
    </lineage>
</organism>
<name>A0A4Z1P2D3_9PEZI</name>
<dbReference type="Pfam" id="PF06985">
    <property type="entry name" value="HET"/>
    <property type="match status" value="1"/>
</dbReference>
<proteinExistence type="predicted"/>
<gene>
    <name evidence="2" type="ORF">E6O75_ATG04948</name>
</gene>
<protein>
    <recommendedName>
        <fullName evidence="1">Heterokaryon incompatibility domain-containing protein</fullName>
    </recommendedName>
</protein>
<evidence type="ECO:0000313" key="2">
    <source>
        <dbReference type="EMBL" id="TID21553.1"/>
    </source>
</evidence>
<accession>A0A4Z1P2D3</accession>
<keyword evidence="3" id="KW-1185">Reference proteome</keyword>
<dbReference type="InterPro" id="IPR010730">
    <property type="entry name" value="HET"/>
</dbReference>
<reference evidence="2 3" key="1">
    <citation type="submission" date="2019-04" db="EMBL/GenBank/DDBJ databases">
        <title>High contiguity whole genome sequence and gene annotation resource for two Venturia nashicola isolates.</title>
        <authorList>
            <person name="Prokchorchik M."/>
            <person name="Won K."/>
            <person name="Lee Y."/>
            <person name="Choi E.D."/>
            <person name="Segonzac C."/>
            <person name="Sohn K.H."/>
        </authorList>
    </citation>
    <scope>NUCLEOTIDE SEQUENCE [LARGE SCALE GENOMIC DNA]</scope>
    <source>
        <strain evidence="2 3">PRI2</strain>
    </source>
</reference>